<accession>A0A3S5YIY2</accession>
<name>A0A3S5YIY2_SALER</name>
<comment type="caution">
    <text evidence="1">The sequence shown here is derived from an EMBL/GenBank/DDBJ whole genome shotgun (WGS) entry which is preliminary data.</text>
</comment>
<organism evidence="1">
    <name type="scientific">Salmonella enterica subsp. arizonae serovar 18:z4,z23:- str. CVM N26626</name>
    <dbReference type="NCBI Taxonomy" id="1395119"/>
    <lineage>
        <taxon>Bacteria</taxon>
        <taxon>Pseudomonadati</taxon>
        <taxon>Pseudomonadota</taxon>
        <taxon>Gammaproteobacteria</taxon>
        <taxon>Enterobacterales</taxon>
        <taxon>Enterobacteriaceae</taxon>
        <taxon>Salmonella</taxon>
    </lineage>
</organism>
<gene>
    <name evidence="1" type="ORF">P298_17480</name>
</gene>
<sequence length="31" mass="3678">MDLLYRQTAKAKKHRRFAFLFSQGVLEKVPV</sequence>
<proteinExistence type="predicted"/>
<dbReference type="EMBL" id="AWRC01000028">
    <property type="protein sequence ID" value="OLV97925.1"/>
    <property type="molecule type" value="Genomic_DNA"/>
</dbReference>
<dbReference type="Proteomes" id="UP000868500">
    <property type="component" value="Unassembled WGS sequence"/>
</dbReference>
<evidence type="ECO:0000313" key="1">
    <source>
        <dbReference type="EMBL" id="OLV97925.1"/>
    </source>
</evidence>
<reference evidence="1" key="1">
    <citation type="submission" date="2013-09" db="EMBL/GenBank/DDBJ databases">
        <title>Salmonella enterica subsp. IIIa serovar 18:z4:z23:-.</title>
        <authorList>
            <person name="Chen Y."/>
            <person name="Li C."/>
            <person name="Mcdermott P."/>
            <person name="Zhao S."/>
        </authorList>
    </citation>
    <scope>NUCLEOTIDE SEQUENCE [LARGE SCALE GENOMIC DNA]</scope>
    <source>
        <strain evidence="1">N26626</strain>
    </source>
</reference>
<protein>
    <submittedName>
        <fullName evidence="1">Uncharacterized protein</fullName>
    </submittedName>
</protein>
<dbReference type="AlphaFoldDB" id="A0A3S5YIY2"/>